<dbReference type="InterPro" id="IPR036291">
    <property type="entry name" value="NAD(P)-bd_dom_sf"/>
</dbReference>
<evidence type="ECO:0000259" key="2">
    <source>
        <dbReference type="Pfam" id="PF03807"/>
    </source>
</evidence>
<organism evidence="3 4">
    <name type="scientific">Corallococcus praedator</name>
    <dbReference type="NCBI Taxonomy" id="2316724"/>
    <lineage>
        <taxon>Bacteria</taxon>
        <taxon>Pseudomonadati</taxon>
        <taxon>Myxococcota</taxon>
        <taxon>Myxococcia</taxon>
        <taxon>Myxococcales</taxon>
        <taxon>Cystobacterineae</taxon>
        <taxon>Myxococcaceae</taxon>
        <taxon>Corallococcus</taxon>
    </lineage>
</organism>
<evidence type="ECO:0000313" key="4">
    <source>
        <dbReference type="Proteomes" id="UP000278907"/>
    </source>
</evidence>
<accession>A0ABX9QKF5</accession>
<dbReference type="SUPFAM" id="SSF51735">
    <property type="entry name" value="NAD(P)-binding Rossmann-fold domains"/>
    <property type="match status" value="1"/>
</dbReference>
<proteinExistence type="predicted"/>
<evidence type="ECO:0000313" key="3">
    <source>
        <dbReference type="EMBL" id="RKI08781.1"/>
    </source>
</evidence>
<name>A0ABX9QKF5_9BACT</name>
<keyword evidence="4" id="KW-1185">Reference proteome</keyword>
<dbReference type="Gene3D" id="3.40.50.720">
    <property type="entry name" value="NAD(P)-binding Rossmann-like Domain"/>
    <property type="match status" value="1"/>
</dbReference>
<dbReference type="PANTHER" id="PTHR14239:SF10">
    <property type="entry name" value="REDUCTASE"/>
    <property type="match status" value="1"/>
</dbReference>
<evidence type="ECO:0000256" key="1">
    <source>
        <dbReference type="ARBA" id="ARBA00023002"/>
    </source>
</evidence>
<dbReference type="EMBL" id="RAWI01000098">
    <property type="protein sequence ID" value="RKI08781.1"/>
    <property type="molecule type" value="Genomic_DNA"/>
</dbReference>
<keyword evidence="1" id="KW-0560">Oxidoreductase</keyword>
<dbReference type="Pfam" id="PF03807">
    <property type="entry name" value="F420_oxidored"/>
    <property type="match status" value="1"/>
</dbReference>
<reference evidence="3 4" key="1">
    <citation type="submission" date="2018-09" db="EMBL/GenBank/DDBJ databases">
        <authorList>
            <person name="Livingstone P.G."/>
            <person name="Whitworth D.E."/>
        </authorList>
    </citation>
    <scope>NUCLEOTIDE SEQUENCE [LARGE SCALE GENOMIC DNA]</scope>
    <source>
        <strain evidence="3 4">CA031B</strain>
    </source>
</reference>
<sequence length="234" mass="24966">MKIGIIGAGYIGGTLARRWVELGHEVVIANSRGPETLKEVAAETGAKAGTPADAVKGAEVVVVTIPEKAVRDLPKGLFANVPKEVVVIDTGNYYPVRDGAIPEVDAGMVESEWVAEQLGRPVIKVFNNIFFKSLLEKGAPKGTPGRIALPVAGNSPEAKAKVLQLVEALGFDAIDAGGIADSWRQQPGTPCYTQDLDAPRLKQALAEADRALIPTYRQKSNDWLKQYIASLPKS</sequence>
<dbReference type="Proteomes" id="UP000278907">
    <property type="component" value="Unassembled WGS sequence"/>
</dbReference>
<feature type="domain" description="Pyrroline-5-carboxylate reductase catalytic N-terminal" evidence="2">
    <location>
        <begin position="2"/>
        <end position="93"/>
    </location>
</feature>
<gene>
    <name evidence="3" type="ORF">D7Y13_15355</name>
</gene>
<dbReference type="InterPro" id="IPR051267">
    <property type="entry name" value="STEAP_metalloreductase"/>
</dbReference>
<dbReference type="InterPro" id="IPR028939">
    <property type="entry name" value="P5C_Rdtase_cat_N"/>
</dbReference>
<dbReference type="PANTHER" id="PTHR14239">
    <property type="entry name" value="DUDULIN-RELATED"/>
    <property type="match status" value="1"/>
</dbReference>
<protein>
    <submittedName>
        <fullName evidence="3">NADP oxidoreductase</fullName>
    </submittedName>
</protein>
<dbReference type="RefSeq" id="WP_120584119.1">
    <property type="nucleotide sequence ID" value="NZ_RAWI01000098.1"/>
</dbReference>
<comment type="caution">
    <text evidence="3">The sequence shown here is derived from an EMBL/GenBank/DDBJ whole genome shotgun (WGS) entry which is preliminary data.</text>
</comment>